<keyword evidence="7" id="KW-1185">Reference proteome</keyword>
<comment type="caution">
    <text evidence="6">The sequence shown here is derived from an EMBL/GenBank/DDBJ whole genome shotgun (WGS) entry which is preliminary data.</text>
</comment>
<feature type="domain" description="Clr5" evidence="5">
    <location>
        <begin position="3"/>
        <end position="55"/>
    </location>
</feature>
<evidence type="ECO:0000256" key="2">
    <source>
        <dbReference type="ARBA" id="ARBA00023043"/>
    </source>
</evidence>
<dbReference type="OrthoDB" id="194358at2759"/>
<dbReference type="EMBL" id="JAPQKN010000001">
    <property type="protein sequence ID" value="KAJ5175645.1"/>
    <property type="molecule type" value="Genomic_DNA"/>
</dbReference>
<dbReference type="RefSeq" id="XP_056547253.1">
    <property type="nucleotide sequence ID" value="XM_056683647.1"/>
</dbReference>
<keyword evidence="2 3" id="KW-0040">ANK repeat</keyword>
<gene>
    <name evidence="6" type="ORF">N7482_001522</name>
</gene>
<sequence length="1081" mass="118176">MADSEWDAFRPEIERLYVYESKPLSAVLEYMATKYSMVTSRAKLNRLLDAWGIEKNLITRPEEWPYIGRKILKRKRDDKKESEIHIRGEQVQPENVRKKLYREAYVPTRDLISNAPSPETPEGVLVWTPASPGMRLNWNTPLPWLRFLQLLHPPHAQGPNSPSPLVVSSPSSTFPAPSPSSSLAISSPGKSYAMYRAVNRELLQRLSSIIPWGRLNSPPSIQSSSKTAAALTILMPEQFKGQHQSLSSKLSSSRNSGKDLLAVELFLLSNNLIPHAREGRSTRGMRSEDERVMKMLKDSSWGDSKHLRILLSTHEPSAEAIAEKVFASSLRLKDLETVRMMLEAQMDPNGKIETVEYGMLTPLQFAASLADDDGAELVDLLVAHGADVNPSVDEYPPLFYAIQANNTICMDKLLLQRAVVTPACLSAATRLDTFEAFEEIVDSCYDVNARAGLQDHSALAEAVQIGNVPMIQLLLAKGAKMDELVAIEFEQDTATTTILGLGVLTRKLEVIRSLLDHGVDINPDFDGFPFISPLTLAVEVGRIDIVIFLLQEGVDVKAIDEGSDKTLLERAASKKNLAYCEALLAYGAKLNGENASSANESSALLVALMSGSTEIVALFIAAHARLNDYYTKPPGSVLGAAIEMGDMTSIHMLLTAGARLIGMKIRKIGNLETAQFLQGNGVLRNLLIVSGSRILAAAITYRQLDLAQYLLDHDADLGDQLGREDNSSVEQSPLEAAIEQGNLRLAEVLLDRGAKVTDGVLAGAMRPSHFDARFQRRLLAGFHESAPSAVGAAIVYGHPLGLFQEANVDPRGTPQLESSYFQLDECDFEIPSPESVLELGVVMGNKEGLLSLLEWIPWSADLVGRALTLAILLEEQQLLDILMKFCPDVAQEITISYHDSDDFGTVSGNKDTYTPLQAAVKHQHIKVATELAKSADVNFLGNGARRRTPLQHAVENGNMELVNMLLKRGARADGAPAEDGGATALQIASLRGYIGIAQRMLDLGADVNEGPAKLNGRTALQGAAEYGRIDMLHMLLDKGPLVVGDAERHYHKAVDLAERNGHMAAAKILRHFRSTVELSLS</sequence>
<dbReference type="Proteomes" id="UP001149163">
    <property type="component" value="Unassembled WGS sequence"/>
</dbReference>
<feature type="repeat" description="ANK" evidence="3">
    <location>
        <begin position="358"/>
        <end position="393"/>
    </location>
</feature>
<evidence type="ECO:0000256" key="4">
    <source>
        <dbReference type="SAM" id="MobiDB-lite"/>
    </source>
</evidence>
<dbReference type="PANTHER" id="PTHR24198">
    <property type="entry name" value="ANKYRIN REPEAT AND PROTEIN KINASE DOMAIN-CONTAINING PROTEIN"/>
    <property type="match status" value="1"/>
</dbReference>
<evidence type="ECO:0000259" key="5">
    <source>
        <dbReference type="Pfam" id="PF14420"/>
    </source>
</evidence>
<keyword evidence="1" id="KW-0677">Repeat</keyword>
<proteinExistence type="predicted"/>
<feature type="repeat" description="ANK" evidence="3">
    <location>
        <begin position="945"/>
        <end position="977"/>
    </location>
</feature>
<reference evidence="6" key="1">
    <citation type="submission" date="2022-11" db="EMBL/GenBank/DDBJ databases">
        <authorList>
            <person name="Petersen C."/>
        </authorList>
    </citation>
    <scope>NUCLEOTIDE SEQUENCE</scope>
    <source>
        <strain evidence="6">IBT 26290</strain>
    </source>
</reference>
<dbReference type="Gene3D" id="1.25.40.20">
    <property type="entry name" value="Ankyrin repeat-containing domain"/>
    <property type="match status" value="4"/>
</dbReference>
<dbReference type="InterPro" id="IPR036770">
    <property type="entry name" value="Ankyrin_rpt-contain_sf"/>
</dbReference>
<feature type="repeat" description="ANK" evidence="3">
    <location>
        <begin position="729"/>
        <end position="756"/>
    </location>
</feature>
<evidence type="ECO:0000256" key="1">
    <source>
        <dbReference type="ARBA" id="ARBA00022737"/>
    </source>
</evidence>
<organism evidence="6 7">
    <name type="scientific">Penicillium canariense</name>
    <dbReference type="NCBI Taxonomy" id="189055"/>
    <lineage>
        <taxon>Eukaryota</taxon>
        <taxon>Fungi</taxon>
        <taxon>Dikarya</taxon>
        <taxon>Ascomycota</taxon>
        <taxon>Pezizomycotina</taxon>
        <taxon>Eurotiomycetes</taxon>
        <taxon>Eurotiomycetidae</taxon>
        <taxon>Eurotiales</taxon>
        <taxon>Aspergillaceae</taxon>
        <taxon>Penicillium</taxon>
    </lineage>
</organism>
<accession>A0A9W9IGT0</accession>
<dbReference type="AlphaFoldDB" id="A0A9W9IGT0"/>
<dbReference type="Pfam" id="PF12796">
    <property type="entry name" value="Ank_2"/>
    <property type="match status" value="2"/>
</dbReference>
<dbReference type="PANTHER" id="PTHR24198:SF165">
    <property type="entry name" value="ANKYRIN REPEAT-CONTAINING PROTEIN-RELATED"/>
    <property type="match status" value="1"/>
</dbReference>
<dbReference type="PROSITE" id="PS50297">
    <property type="entry name" value="ANK_REP_REGION"/>
    <property type="match status" value="6"/>
</dbReference>
<evidence type="ECO:0000313" key="7">
    <source>
        <dbReference type="Proteomes" id="UP001149163"/>
    </source>
</evidence>
<protein>
    <recommendedName>
        <fullName evidence="5">Clr5 domain-containing protein</fullName>
    </recommendedName>
</protein>
<feature type="repeat" description="ANK" evidence="3">
    <location>
        <begin position="980"/>
        <end position="1012"/>
    </location>
</feature>
<evidence type="ECO:0000256" key="3">
    <source>
        <dbReference type="PROSITE-ProRule" id="PRU00023"/>
    </source>
</evidence>
<dbReference type="SMART" id="SM00248">
    <property type="entry name" value="ANK"/>
    <property type="match status" value="13"/>
</dbReference>
<feature type="repeat" description="ANK" evidence="3">
    <location>
        <begin position="532"/>
        <end position="561"/>
    </location>
</feature>
<feature type="repeat" description="ANK" evidence="3">
    <location>
        <begin position="1015"/>
        <end position="1039"/>
    </location>
</feature>
<evidence type="ECO:0000313" key="6">
    <source>
        <dbReference type="EMBL" id="KAJ5175645.1"/>
    </source>
</evidence>
<dbReference type="Pfam" id="PF00023">
    <property type="entry name" value="Ank"/>
    <property type="match status" value="1"/>
</dbReference>
<dbReference type="PROSITE" id="PS50088">
    <property type="entry name" value="ANK_REPEAT"/>
    <property type="match status" value="6"/>
</dbReference>
<dbReference type="InterPro" id="IPR025676">
    <property type="entry name" value="Clr5_dom"/>
</dbReference>
<name>A0A9W9IGT0_9EURO</name>
<feature type="compositionally biased region" description="Low complexity" evidence="4">
    <location>
        <begin position="159"/>
        <end position="184"/>
    </location>
</feature>
<reference evidence="6" key="2">
    <citation type="journal article" date="2023" name="IMA Fungus">
        <title>Comparative genomic study of the Penicillium genus elucidates a diverse pangenome and 15 lateral gene transfer events.</title>
        <authorList>
            <person name="Petersen C."/>
            <person name="Sorensen T."/>
            <person name="Nielsen M.R."/>
            <person name="Sondergaard T.E."/>
            <person name="Sorensen J.L."/>
            <person name="Fitzpatrick D.A."/>
            <person name="Frisvad J.C."/>
            <person name="Nielsen K.L."/>
        </authorList>
    </citation>
    <scope>NUCLEOTIDE SEQUENCE</scope>
    <source>
        <strain evidence="6">IBT 26290</strain>
    </source>
</reference>
<dbReference type="SUPFAM" id="SSF48403">
    <property type="entry name" value="Ankyrin repeat"/>
    <property type="match status" value="2"/>
</dbReference>
<dbReference type="GeneID" id="81422823"/>
<dbReference type="Pfam" id="PF14420">
    <property type="entry name" value="Clr5"/>
    <property type="match status" value="1"/>
</dbReference>
<feature type="region of interest" description="Disordered" evidence="4">
    <location>
        <begin position="158"/>
        <end position="184"/>
    </location>
</feature>
<dbReference type="InterPro" id="IPR002110">
    <property type="entry name" value="Ankyrin_rpt"/>
</dbReference>